<dbReference type="CDD" id="cd03784">
    <property type="entry name" value="GT1_Gtf-like"/>
    <property type="match status" value="1"/>
</dbReference>
<dbReference type="InterPro" id="IPR002213">
    <property type="entry name" value="UDP_glucos_trans"/>
</dbReference>
<name>A0A085MVL1_9BILA</name>
<accession>A0A085MVL1</accession>
<dbReference type="EC" id="2.4.1.17" evidence="6"/>
<feature type="signal peptide" evidence="6">
    <location>
        <begin position="1"/>
        <end position="23"/>
    </location>
</feature>
<protein>
    <recommendedName>
        <fullName evidence="6">UDP-glucuronosyltransferase</fullName>
        <ecNumber evidence="6">2.4.1.17</ecNumber>
    </recommendedName>
</protein>
<dbReference type="GO" id="GO:0016020">
    <property type="term" value="C:membrane"/>
    <property type="evidence" value="ECO:0007669"/>
    <property type="project" value="UniProtKB-SubCell"/>
</dbReference>
<organism evidence="7">
    <name type="scientific">Trichuris suis</name>
    <name type="common">pig whipworm</name>
    <dbReference type="NCBI Taxonomy" id="68888"/>
    <lineage>
        <taxon>Eukaryota</taxon>
        <taxon>Metazoa</taxon>
        <taxon>Ecdysozoa</taxon>
        <taxon>Nematoda</taxon>
        <taxon>Enoplea</taxon>
        <taxon>Dorylaimia</taxon>
        <taxon>Trichinellida</taxon>
        <taxon>Trichuridae</taxon>
        <taxon>Trichuris</taxon>
    </lineage>
</organism>
<gene>
    <name evidence="7" type="ORF">M514_13495</name>
</gene>
<dbReference type="SUPFAM" id="SSF53756">
    <property type="entry name" value="UDP-Glycosyltransferase/glycogen phosphorylase"/>
    <property type="match status" value="1"/>
</dbReference>
<dbReference type="AlphaFoldDB" id="A0A085MVL1"/>
<keyword evidence="6" id="KW-0732">Signal</keyword>
<evidence type="ECO:0000256" key="1">
    <source>
        <dbReference type="ARBA" id="ARBA00009995"/>
    </source>
</evidence>
<dbReference type="GO" id="GO:0015020">
    <property type="term" value="F:glucuronosyltransferase activity"/>
    <property type="evidence" value="ECO:0007669"/>
    <property type="project" value="UniProtKB-EC"/>
</dbReference>
<evidence type="ECO:0000256" key="3">
    <source>
        <dbReference type="ARBA" id="ARBA00022679"/>
    </source>
</evidence>
<dbReference type="FunFam" id="3.40.50.2000:FF:000021">
    <property type="entry name" value="UDP-glucuronosyltransferase"/>
    <property type="match status" value="1"/>
</dbReference>
<evidence type="ECO:0000256" key="2">
    <source>
        <dbReference type="ARBA" id="ARBA00022676"/>
    </source>
</evidence>
<comment type="subcellular location">
    <subcellularLocation>
        <location evidence="6">Membrane</location>
        <topology evidence="6">Single-pass membrane protein</topology>
    </subcellularLocation>
</comment>
<dbReference type="Proteomes" id="UP000030758">
    <property type="component" value="Unassembled WGS sequence"/>
</dbReference>
<dbReference type="Gene3D" id="3.40.50.2000">
    <property type="entry name" value="Glycogen Phosphorylase B"/>
    <property type="match status" value="1"/>
</dbReference>
<reference evidence="7" key="1">
    <citation type="journal article" date="2014" name="Nat. Genet.">
        <title>Genome and transcriptome of the porcine whipworm Trichuris suis.</title>
        <authorList>
            <person name="Jex A.R."/>
            <person name="Nejsum P."/>
            <person name="Schwarz E.M."/>
            <person name="Hu L."/>
            <person name="Young N.D."/>
            <person name="Hall R.S."/>
            <person name="Korhonen P.K."/>
            <person name="Liao S."/>
            <person name="Thamsborg S."/>
            <person name="Xia J."/>
            <person name="Xu P."/>
            <person name="Wang S."/>
            <person name="Scheerlinck J.P."/>
            <person name="Hofmann A."/>
            <person name="Sternberg P.W."/>
            <person name="Wang J."/>
            <person name="Gasser R.B."/>
        </authorList>
    </citation>
    <scope>NUCLEOTIDE SEQUENCE [LARGE SCALE GENOMIC DNA]</scope>
    <source>
        <strain evidence="7">DCEP-RM93F</strain>
    </source>
</reference>
<dbReference type="EMBL" id="KL367629">
    <property type="protein sequence ID" value="KFD61257.1"/>
    <property type="molecule type" value="Genomic_DNA"/>
</dbReference>
<evidence type="ECO:0000256" key="5">
    <source>
        <dbReference type="RuleBase" id="RU003718"/>
    </source>
</evidence>
<dbReference type="Pfam" id="PF00201">
    <property type="entry name" value="UDPGT"/>
    <property type="match status" value="1"/>
</dbReference>
<evidence type="ECO:0000313" key="7">
    <source>
        <dbReference type="EMBL" id="KFD61257.1"/>
    </source>
</evidence>
<keyword evidence="3 5" id="KW-0808">Transferase</keyword>
<evidence type="ECO:0000256" key="4">
    <source>
        <dbReference type="ARBA" id="ARBA00047475"/>
    </source>
</evidence>
<keyword evidence="2 5" id="KW-0328">Glycosyltransferase</keyword>
<dbReference type="PROSITE" id="PS00375">
    <property type="entry name" value="UDPGT"/>
    <property type="match status" value="1"/>
</dbReference>
<comment type="similarity">
    <text evidence="1 5">Belongs to the UDP-glycosyltransferase family.</text>
</comment>
<proteinExistence type="inferred from homology"/>
<dbReference type="PANTHER" id="PTHR48043:SF119">
    <property type="entry name" value="UDP-GLUCURONOSYLTRANSFERASE"/>
    <property type="match status" value="1"/>
</dbReference>
<evidence type="ECO:0000256" key="6">
    <source>
        <dbReference type="RuleBase" id="RU362059"/>
    </source>
</evidence>
<comment type="catalytic activity">
    <reaction evidence="4 6">
        <text>glucuronate acceptor + UDP-alpha-D-glucuronate = acceptor beta-D-glucuronoside + UDP + H(+)</text>
        <dbReference type="Rhea" id="RHEA:21032"/>
        <dbReference type="ChEBI" id="CHEBI:15378"/>
        <dbReference type="ChEBI" id="CHEBI:58052"/>
        <dbReference type="ChEBI" id="CHEBI:58223"/>
        <dbReference type="ChEBI" id="CHEBI:132367"/>
        <dbReference type="ChEBI" id="CHEBI:132368"/>
        <dbReference type="EC" id="2.4.1.17"/>
    </reaction>
</comment>
<feature type="chain" id="PRO_5005106215" description="UDP-glucuronosyltransferase" evidence="6">
    <location>
        <begin position="24"/>
        <end position="508"/>
    </location>
</feature>
<dbReference type="InterPro" id="IPR050271">
    <property type="entry name" value="UDP-glycosyltransferase"/>
</dbReference>
<dbReference type="PANTHER" id="PTHR48043">
    <property type="entry name" value="EG:EG0003.4 PROTEIN-RELATED"/>
    <property type="match status" value="1"/>
</dbReference>
<dbReference type="InterPro" id="IPR035595">
    <property type="entry name" value="UDP_glycos_trans_CS"/>
</dbReference>
<sequence length="508" mass="57467">MKYSTSIIAILAISLAMTRTAKAKSILFMPAMAAASHVKSMIPLAENLLKDGHNVSMVQYYNEEREKVTHDSIHFIYILISGMTLIGKQEQAMIWRTKGVNRMSVLKGGWSASTACLQSRHADDHAEFYHRLATLNWDLLIVDSIFQPCGMIFSIDTKNQAWVDYSTSLMFQSVRRYRASSMPSCAILSMSADSYQPTNFRKRLFSALDDFLEEAFWFIINAHATVLQETKESTFSIERVTAFYTNAVYSLGSLSSMLEIALPQAMNTFSLDYACPKPASLSTEYRSFVEDPSSKGTIVFSLGHFANWQTAPIETIRAISSTFEHLPQYRVVWQFNGNLSTLTSNPRWRLEPWIPLPSLLRHPKTVLFVTHSGLKSFREAICFAVPMLSIPLFGDQIRNSALTKLHGLGISLDKTELTDESFYEAVLKVLHNQTYKHRITKLSAMLSDNLIDETAKGSFWISFYLRHPQSASHMRLKGTTVTSLSFHSYDVLAFICVLLFAFHCVTHS</sequence>